<dbReference type="AlphaFoldDB" id="A0A0E9S1V8"/>
<sequence>MCMAFEYREINACGTGSA</sequence>
<dbReference type="EMBL" id="GBXM01073331">
    <property type="protein sequence ID" value="JAH35246.1"/>
    <property type="molecule type" value="Transcribed_RNA"/>
</dbReference>
<protein>
    <submittedName>
        <fullName evidence="1">Uncharacterized protein</fullName>
    </submittedName>
</protein>
<name>A0A0E9S1V8_ANGAN</name>
<reference evidence="1" key="2">
    <citation type="journal article" date="2015" name="Fish Shellfish Immunol.">
        <title>Early steps in the European eel (Anguilla anguilla)-Vibrio vulnificus interaction in the gills: Role of the RtxA13 toxin.</title>
        <authorList>
            <person name="Callol A."/>
            <person name="Pajuelo D."/>
            <person name="Ebbesson L."/>
            <person name="Teles M."/>
            <person name="MacKenzie S."/>
            <person name="Amaro C."/>
        </authorList>
    </citation>
    <scope>NUCLEOTIDE SEQUENCE</scope>
</reference>
<reference evidence="1" key="1">
    <citation type="submission" date="2014-11" db="EMBL/GenBank/DDBJ databases">
        <authorList>
            <person name="Amaro Gonzalez C."/>
        </authorList>
    </citation>
    <scope>NUCLEOTIDE SEQUENCE</scope>
</reference>
<evidence type="ECO:0000313" key="1">
    <source>
        <dbReference type="EMBL" id="JAH35246.1"/>
    </source>
</evidence>
<organism evidence="1">
    <name type="scientific">Anguilla anguilla</name>
    <name type="common">European freshwater eel</name>
    <name type="synonym">Muraena anguilla</name>
    <dbReference type="NCBI Taxonomy" id="7936"/>
    <lineage>
        <taxon>Eukaryota</taxon>
        <taxon>Metazoa</taxon>
        <taxon>Chordata</taxon>
        <taxon>Craniata</taxon>
        <taxon>Vertebrata</taxon>
        <taxon>Euteleostomi</taxon>
        <taxon>Actinopterygii</taxon>
        <taxon>Neopterygii</taxon>
        <taxon>Teleostei</taxon>
        <taxon>Anguilliformes</taxon>
        <taxon>Anguillidae</taxon>
        <taxon>Anguilla</taxon>
    </lineage>
</organism>
<dbReference type="EMBL" id="GBXM01076947">
    <property type="protein sequence ID" value="JAH31630.1"/>
    <property type="molecule type" value="Transcribed_RNA"/>
</dbReference>
<proteinExistence type="predicted"/>
<accession>A0A0E9S1V8</accession>